<keyword evidence="1" id="KW-0812">Transmembrane</keyword>
<accession>A0AAE3LM42</accession>
<gene>
    <name evidence="2" type="ORF">OEV98_06240</name>
</gene>
<feature type="transmembrane region" description="Helical" evidence="1">
    <location>
        <begin position="7"/>
        <end position="25"/>
    </location>
</feature>
<sequence length="96" mass="11603">MKKVLMYFYLILLFIVLLYAIYYWSYFIEKPFTSIDFVALCATFLLLPIIQSVFRLYKRFGPERKAYRIISYITACMLAIVAVSFIEQDIYMFMRE</sequence>
<name>A0AAE3LM42_9BACI</name>
<feature type="transmembrane region" description="Helical" evidence="1">
    <location>
        <begin position="37"/>
        <end position="57"/>
    </location>
</feature>
<keyword evidence="1" id="KW-1133">Transmembrane helix</keyword>
<protein>
    <submittedName>
        <fullName evidence="2">Uncharacterized protein</fullName>
    </submittedName>
</protein>
<dbReference type="EMBL" id="JAOUSF010000002">
    <property type="protein sequence ID" value="MCU9613150.1"/>
    <property type="molecule type" value="Genomic_DNA"/>
</dbReference>
<dbReference type="RefSeq" id="WP_263072363.1">
    <property type="nucleotide sequence ID" value="NZ_JAOUSF010000002.1"/>
</dbReference>
<comment type="caution">
    <text evidence="2">The sequence shown here is derived from an EMBL/GenBank/DDBJ whole genome shotgun (WGS) entry which is preliminary data.</text>
</comment>
<reference evidence="2" key="1">
    <citation type="submission" date="2022-10" db="EMBL/GenBank/DDBJ databases">
        <title>Description of Fervidibacillus gen. nov. in the family Fervidibacillaceae fam. nov. with two species, Fervidibacillus albus sp. nov., and Fervidibacillus halotolerans sp. nov., isolated from tidal flat sediments.</title>
        <authorList>
            <person name="Kwon K.K."/>
            <person name="Yang S.-H."/>
        </authorList>
    </citation>
    <scope>NUCLEOTIDE SEQUENCE</scope>
    <source>
        <strain evidence="2">JCM 19140</strain>
    </source>
</reference>
<dbReference type="Proteomes" id="UP001209318">
    <property type="component" value="Unassembled WGS sequence"/>
</dbReference>
<keyword evidence="3" id="KW-1185">Reference proteome</keyword>
<dbReference type="AlphaFoldDB" id="A0AAE3LM42"/>
<evidence type="ECO:0000313" key="3">
    <source>
        <dbReference type="Proteomes" id="UP001209318"/>
    </source>
</evidence>
<feature type="transmembrane region" description="Helical" evidence="1">
    <location>
        <begin position="69"/>
        <end position="86"/>
    </location>
</feature>
<proteinExistence type="predicted"/>
<evidence type="ECO:0000256" key="1">
    <source>
        <dbReference type="SAM" id="Phobius"/>
    </source>
</evidence>
<keyword evidence="1" id="KW-0472">Membrane</keyword>
<evidence type="ECO:0000313" key="2">
    <source>
        <dbReference type="EMBL" id="MCU9613150.1"/>
    </source>
</evidence>
<organism evidence="2 3">
    <name type="scientific">Perspicuibacillus lycopersici</name>
    <dbReference type="NCBI Taxonomy" id="1325689"/>
    <lineage>
        <taxon>Bacteria</taxon>
        <taxon>Bacillati</taxon>
        <taxon>Bacillota</taxon>
        <taxon>Bacilli</taxon>
        <taxon>Bacillales</taxon>
        <taxon>Bacillaceae</taxon>
        <taxon>Perspicuibacillus</taxon>
    </lineage>
</organism>